<dbReference type="CDD" id="cd03801">
    <property type="entry name" value="GT4_PimA-like"/>
    <property type="match status" value="1"/>
</dbReference>
<dbReference type="EMBL" id="SNRX01000001">
    <property type="protein sequence ID" value="KAA6303738.1"/>
    <property type="molecule type" value="Genomic_DNA"/>
</dbReference>
<evidence type="ECO:0000313" key="3">
    <source>
        <dbReference type="Proteomes" id="UP000324575"/>
    </source>
</evidence>
<name>A0A5M8P5X9_9BACT</name>
<dbReference type="Proteomes" id="UP000324575">
    <property type="component" value="Unassembled WGS sequence"/>
</dbReference>
<dbReference type="Pfam" id="PF00534">
    <property type="entry name" value="Glycos_transf_1"/>
    <property type="match status" value="1"/>
</dbReference>
<feature type="domain" description="Glycosyl transferase family 1" evidence="1">
    <location>
        <begin position="185"/>
        <end position="346"/>
    </location>
</feature>
<dbReference type="AlphaFoldDB" id="A0A5M8P5X9"/>
<keyword evidence="2" id="KW-0808">Transferase</keyword>
<organism evidence="2 3">
    <name type="scientific">Candidatus Ordinivivax streblomastigis</name>
    <dbReference type="NCBI Taxonomy" id="2540710"/>
    <lineage>
        <taxon>Bacteria</taxon>
        <taxon>Pseudomonadati</taxon>
        <taxon>Bacteroidota</taxon>
        <taxon>Bacteroidia</taxon>
        <taxon>Bacteroidales</taxon>
        <taxon>Candidatus Ordinivivax</taxon>
    </lineage>
</organism>
<keyword evidence="2" id="KW-0328">Glycosyltransferase</keyword>
<sequence length="370" mass="42650">MKSSPKILFILQLPPPVHGSAMVGRYIKDSRLINETFTCRFVNSSLSRSMNEIGGNPIKKIERYLSILFQTIKALFVFRPDVCYFAATVKGIGFYKDVPVIALLKLFRKKIVLHFHNKGVNQAQNRWLDDKLYRFALKNVKVILLSKRLYVDVEKYVDESDVFICPNGIPDVEWNATFLRQRNNPVPRLLFLSNLLISKGVYVLLDTLRILKDKRYSFLCDFVGAETTEISTAQFEETVKQLNLNEIVVYKGKQYGENKNQIFQQSDIFIFPTFYSNETFGLVNLEAMQQGLPIVTTDEGGIPDIVEDGATGYIVEKQNSEALAERIEKLLNNQQLRVKMGQAGRKKFEEKYTLNIFEMRIVEIIQQLMK</sequence>
<evidence type="ECO:0000313" key="2">
    <source>
        <dbReference type="EMBL" id="KAA6303738.1"/>
    </source>
</evidence>
<dbReference type="EC" id="2.4.1.-" evidence="2"/>
<evidence type="ECO:0000259" key="1">
    <source>
        <dbReference type="Pfam" id="PF00534"/>
    </source>
</evidence>
<dbReference type="SUPFAM" id="SSF53756">
    <property type="entry name" value="UDP-Glycosyltransferase/glycogen phosphorylase"/>
    <property type="match status" value="1"/>
</dbReference>
<comment type="caution">
    <text evidence="2">The sequence shown here is derived from an EMBL/GenBank/DDBJ whole genome shotgun (WGS) entry which is preliminary data.</text>
</comment>
<dbReference type="InterPro" id="IPR001296">
    <property type="entry name" value="Glyco_trans_1"/>
</dbReference>
<gene>
    <name evidence="2" type="ORF">EZS26_000289</name>
</gene>
<dbReference type="Gene3D" id="3.40.50.2000">
    <property type="entry name" value="Glycogen Phosphorylase B"/>
    <property type="match status" value="2"/>
</dbReference>
<reference evidence="2 3" key="1">
    <citation type="submission" date="2019-03" db="EMBL/GenBank/DDBJ databases">
        <title>Single cell metagenomics reveals metabolic interactions within the superorganism composed of flagellate Streblomastix strix and complex community of Bacteroidetes bacteria on its surface.</title>
        <authorList>
            <person name="Treitli S.C."/>
            <person name="Kolisko M."/>
            <person name="Husnik F."/>
            <person name="Keeling P."/>
            <person name="Hampl V."/>
        </authorList>
    </citation>
    <scope>NUCLEOTIDE SEQUENCE [LARGE SCALE GENOMIC DNA]</scope>
    <source>
        <strain evidence="2">St1</strain>
    </source>
</reference>
<accession>A0A5M8P5X9</accession>
<dbReference type="GO" id="GO:0016757">
    <property type="term" value="F:glycosyltransferase activity"/>
    <property type="evidence" value="ECO:0007669"/>
    <property type="project" value="UniProtKB-KW"/>
</dbReference>
<protein>
    <submittedName>
        <fullName evidence="2">N-acetyl-alpha-D-glucosaminyl L-malate synthase</fullName>
        <ecNumber evidence="2">2.4.1.-</ecNumber>
    </submittedName>
</protein>
<dbReference type="PANTHER" id="PTHR12526">
    <property type="entry name" value="GLYCOSYLTRANSFERASE"/>
    <property type="match status" value="1"/>
</dbReference>
<proteinExistence type="predicted"/>